<dbReference type="Pfam" id="PF25371">
    <property type="entry name" value="DUF7884"/>
    <property type="match status" value="1"/>
</dbReference>
<dbReference type="AlphaFoldDB" id="A0A3D9BRS4"/>
<comment type="caution">
    <text evidence="8">The sequence shown here is derived from an EMBL/GenBank/DDBJ whole genome shotgun (WGS) entry which is preliminary data.</text>
</comment>
<gene>
    <name evidence="8" type="ORF">DRV84_10135</name>
</gene>
<keyword evidence="4" id="KW-0949">S-adenosyl-L-methionine</keyword>
<dbReference type="GO" id="GO:0008610">
    <property type="term" value="P:lipid biosynthetic process"/>
    <property type="evidence" value="ECO:0007669"/>
    <property type="project" value="InterPro"/>
</dbReference>
<feature type="active site" evidence="6">
    <location>
        <position position="368"/>
    </location>
</feature>
<evidence type="ECO:0000256" key="5">
    <source>
        <dbReference type="ARBA" id="ARBA00023098"/>
    </source>
</evidence>
<dbReference type="SUPFAM" id="SSF53335">
    <property type="entry name" value="S-adenosyl-L-methionine-dependent methyltransferases"/>
    <property type="match status" value="1"/>
</dbReference>
<proteinExistence type="inferred from homology"/>
<accession>A0A3D9BRS4</accession>
<dbReference type="RefSeq" id="WP_115980039.1">
    <property type="nucleotide sequence ID" value="NZ_QOHR01000013.1"/>
</dbReference>
<dbReference type="CDD" id="cd02440">
    <property type="entry name" value="AdoMet_MTases"/>
    <property type="match status" value="1"/>
</dbReference>
<evidence type="ECO:0000256" key="3">
    <source>
        <dbReference type="ARBA" id="ARBA00022679"/>
    </source>
</evidence>
<dbReference type="PANTHER" id="PTHR43667">
    <property type="entry name" value="CYCLOPROPANE-FATTY-ACYL-PHOSPHOLIPID SYNTHASE"/>
    <property type="match status" value="1"/>
</dbReference>
<evidence type="ECO:0000256" key="1">
    <source>
        <dbReference type="ARBA" id="ARBA00010815"/>
    </source>
</evidence>
<evidence type="ECO:0000256" key="6">
    <source>
        <dbReference type="PIRSR" id="PIRSR003085-1"/>
    </source>
</evidence>
<dbReference type="InterPro" id="IPR050723">
    <property type="entry name" value="CFA/CMAS"/>
</dbReference>
<keyword evidence="9" id="KW-1185">Reference proteome</keyword>
<name>A0A3D9BRS4_9RHOB</name>
<dbReference type="InterPro" id="IPR003333">
    <property type="entry name" value="CMAS"/>
</dbReference>
<dbReference type="EMBL" id="QOHR01000013">
    <property type="protein sequence ID" value="REC56177.1"/>
    <property type="molecule type" value="Genomic_DNA"/>
</dbReference>
<reference evidence="8 9" key="1">
    <citation type="journal article" date="2017" name="Int. J. Syst. Evol. Microbiol.">
        <title>Rhodosalinus sediminis gen. nov., sp. nov., isolated from marine saltern.</title>
        <authorList>
            <person name="Guo L.Y."/>
            <person name="Ling S.K."/>
            <person name="Li C.M."/>
            <person name="Chen G.J."/>
            <person name="Du Z.J."/>
        </authorList>
    </citation>
    <scope>NUCLEOTIDE SEQUENCE [LARGE SCALE GENOMIC DNA]</scope>
    <source>
        <strain evidence="8 9">WDN1C137</strain>
    </source>
</reference>
<evidence type="ECO:0000256" key="4">
    <source>
        <dbReference type="ARBA" id="ARBA00022691"/>
    </source>
</evidence>
<evidence type="ECO:0000256" key="2">
    <source>
        <dbReference type="ARBA" id="ARBA00022603"/>
    </source>
</evidence>
<keyword evidence="5" id="KW-0443">Lipid metabolism</keyword>
<dbReference type="Proteomes" id="UP000257131">
    <property type="component" value="Unassembled WGS sequence"/>
</dbReference>
<evidence type="ECO:0000313" key="9">
    <source>
        <dbReference type="Proteomes" id="UP000257131"/>
    </source>
</evidence>
<protein>
    <submittedName>
        <fullName evidence="8">Class I SAM-dependent methyltransferase</fullName>
    </submittedName>
</protein>
<feature type="domain" description="DUF7884" evidence="7">
    <location>
        <begin position="18"/>
        <end position="73"/>
    </location>
</feature>
<dbReference type="Gene3D" id="3.40.50.150">
    <property type="entry name" value="Vaccinia Virus protein VP39"/>
    <property type="match status" value="1"/>
</dbReference>
<dbReference type="InterPro" id="IPR029063">
    <property type="entry name" value="SAM-dependent_MTases_sf"/>
</dbReference>
<evidence type="ECO:0000259" key="7">
    <source>
        <dbReference type="Pfam" id="PF25371"/>
    </source>
</evidence>
<dbReference type="GO" id="GO:0032259">
    <property type="term" value="P:methylation"/>
    <property type="evidence" value="ECO:0007669"/>
    <property type="project" value="UniProtKB-KW"/>
</dbReference>
<keyword evidence="2 8" id="KW-0489">Methyltransferase</keyword>
<dbReference type="GO" id="GO:0008168">
    <property type="term" value="F:methyltransferase activity"/>
    <property type="evidence" value="ECO:0007669"/>
    <property type="project" value="UniProtKB-KW"/>
</dbReference>
<organism evidence="8 9">
    <name type="scientific">Rhodosalinus sediminis</name>
    <dbReference type="NCBI Taxonomy" id="1940533"/>
    <lineage>
        <taxon>Bacteria</taxon>
        <taxon>Pseudomonadati</taxon>
        <taxon>Pseudomonadota</taxon>
        <taxon>Alphaproteobacteria</taxon>
        <taxon>Rhodobacterales</taxon>
        <taxon>Paracoccaceae</taxon>
        <taxon>Rhodosalinus</taxon>
    </lineage>
</organism>
<keyword evidence="3 8" id="KW-0808">Transferase</keyword>
<evidence type="ECO:0000313" key="8">
    <source>
        <dbReference type="EMBL" id="REC56177.1"/>
    </source>
</evidence>
<dbReference type="InterPro" id="IPR057206">
    <property type="entry name" value="DUF7884"/>
</dbReference>
<dbReference type="PIRSF" id="PIRSF003085">
    <property type="entry name" value="CMAS"/>
    <property type="match status" value="1"/>
</dbReference>
<comment type="similarity">
    <text evidence="1">Belongs to the CFA/CMAS family.</text>
</comment>
<dbReference type="PANTHER" id="PTHR43667:SF1">
    <property type="entry name" value="CYCLOPROPANE-FATTY-ACYL-PHOSPHOLIPID SYNTHASE"/>
    <property type="match status" value="1"/>
</dbReference>
<sequence length="413" mass="47302">MWERVFDSMVRRLIVRGRLTITDPDGQRRSYGPGGGLEAEARFTDPGIYRRLCTNPELALGEGYMDGTIEVAPDALYDLLALLIVNRNAGQFPPWIRGIDRMRFLLRRWAMKNTPLTARQNVAHHYDLSDDLYALFLDEDWQYSCAYFARPDMTLEEAQEAKKAHIAQKLMIREGDRVLDIGCGWGGMAITLARDFGARVVGVTLSENQLERARARAEAAGLSKRVEFRLLDYRKLDETFDRIVSVGMLEHVGVPQYQTYFDKVAELLTEDGIALIHTIGRMEEPTAQMPWFNKYIFPGGYVPSLSELAPAIETSGLHGTDFEVLQGTFHYARTLEHWRARFEANLDKVRALNDERFVRMWRFYLVACEAAFDSTRQGVFQMQLTRRQDTIPATREYLYNPPVAAPRQLEAGE</sequence>
<dbReference type="Pfam" id="PF02353">
    <property type="entry name" value="CMAS"/>
    <property type="match status" value="1"/>
</dbReference>
<dbReference type="OrthoDB" id="9782855at2"/>